<name>A0A6B3L9H9_9BACT</name>
<dbReference type="Proteomes" id="UP000475117">
    <property type="component" value="Chromosome"/>
</dbReference>
<dbReference type="KEGG" id="soa:G3M56_006140"/>
<sequence length="131" mass="14642">MFKKLFKLSLVAAILWTIGSVVYYLAAESKARALMLPVLGEKYSVAITPFDDYFLQKPSRAGFITVTDKQNNLRQAKVSYSALGRFYPQDIAHGSLMPLLSVVDRATVDKIGRRTVQQRARDGISTDILND</sequence>
<protein>
    <submittedName>
        <fullName evidence="1">Uncharacterized protein</fullName>
    </submittedName>
</protein>
<keyword evidence="2" id="KW-1185">Reference proteome</keyword>
<evidence type="ECO:0000313" key="1">
    <source>
        <dbReference type="EMBL" id="QQL46158.1"/>
    </source>
</evidence>
<dbReference type="AlphaFoldDB" id="A0A6B3L9H9"/>
<evidence type="ECO:0000313" key="2">
    <source>
        <dbReference type="Proteomes" id="UP000475117"/>
    </source>
</evidence>
<gene>
    <name evidence="1" type="ORF">G3M56_006140</name>
</gene>
<accession>A0A6B3L9H9</accession>
<organism evidence="1 2">
    <name type="scientific">Sulfuriroseicoccus oceanibius</name>
    <dbReference type="NCBI Taxonomy" id="2707525"/>
    <lineage>
        <taxon>Bacteria</taxon>
        <taxon>Pseudomonadati</taxon>
        <taxon>Verrucomicrobiota</taxon>
        <taxon>Verrucomicrobiia</taxon>
        <taxon>Verrucomicrobiales</taxon>
        <taxon>Verrucomicrobiaceae</taxon>
        <taxon>Sulfuriroseicoccus</taxon>
    </lineage>
</organism>
<dbReference type="EMBL" id="CP066776">
    <property type="protein sequence ID" value="QQL46158.1"/>
    <property type="molecule type" value="Genomic_DNA"/>
</dbReference>
<proteinExistence type="predicted"/>
<reference evidence="1 2" key="1">
    <citation type="submission" date="2020-12" db="EMBL/GenBank/DDBJ databases">
        <title>Sulforoseuscoccus oceanibium gen. nov., sp. nov., a representative of the phylum Verrucomicrobia with special cytoplasmic membrane, and proposal of Sulforoseuscoccusaceae fam. nov.</title>
        <authorList>
            <person name="Xi F."/>
        </authorList>
    </citation>
    <scope>NUCLEOTIDE SEQUENCE [LARGE SCALE GENOMIC DNA]</scope>
    <source>
        <strain evidence="1 2">T37</strain>
    </source>
</reference>
<dbReference type="RefSeq" id="WP_164362883.1">
    <property type="nucleotide sequence ID" value="NZ_CP066776.1"/>
</dbReference>